<evidence type="ECO:0000256" key="1">
    <source>
        <dbReference type="ARBA" id="ARBA00022723"/>
    </source>
</evidence>
<evidence type="ECO:0000256" key="3">
    <source>
        <dbReference type="SAM" id="MobiDB-lite"/>
    </source>
</evidence>
<feature type="compositionally biased region" description="Polar residues" evidence="3">
    <location>
        <begin position="728"/>
        <end position="740"/>
    </location>
</feature>
<feature type="region of interest" description="Disordered" evidence="3">
    <location>
        <begin position="641"/>
        <end position="710"/>
    </location>
</feature>
<keyword evidence="2" id="KW-0539">Nucleus</keyword>
<dbReference type="InterPro" id="IPR050987">
    <property type="entry name" value="AtrR-like"/>
</dbReference>
<dbReference type="AlphaFoldDB" id="A0AA39Q7Z0"/>
<dbReference type="GO" id="GO:0000981">
    <property type="term" value="F:DNA-binding transcription factor activity, RNA polymerase II-specific"/>
    <property type="evidence" value="ECO:0007669"/>
    <property type="project" value="InterPro"/>
</dbReference>
<dbReference type="Gene3D" id="4.10.240.10">
    <property type="entry name" value="Zn(2)-C6 fungal-type DNA-binding domain"/>
    <property type="match status" value="1"/>
</dbReference>
<reference evidence="5" key="1">
    <citation type="submission" date="2023-06" db="EMBL/GenBank/DDBJ databases">
        <authorList>
            <consortium name="Lawrence Berkeley National Laboratory"/>
            <person name="Ahrendt S."/>
            <person name="Sahu N."/>
            <person name="Indic B."/>
            <person name="Wong-Bajracharya J."/>
            <person name="Merenyi Z."/>
            <person name="Ke H.-M."/>
            <person name="Monk M."/>
            <person name="Kocsube S."/>
            <person name="Drula E."/>
            <person name="Lipzen A."/>
            <person name="Balint B."/>
            <person name="Henrissat B."/>
            <person name="Andreopoulos B."/>
            <person name="Martin F.M."/>
            <person name="Harder C.B."/>
            <person name="Rigling D."/>
            <person name="Ford K.L."/>
            <person name="Foster G.D."/>
            <person name="Pangilinan J."/>
            <person name="Papanicolaou A."/>
            <person name="Barry K."/>
            <person name="LaButti K."/>
            <person name="Viragh M."/>
            <person name="Koriabine M."/>
            <person name="Yan M."/>
            <person name="Riley R."/>
            <person name="Champramary S."/>
            <person name="Plett K.L."/>
            <person name="Tsai I.J."/>
            <person name="Slot J."/>
            <person name="Sipos G."/>
            <person name="Plett J."/>
            <person name="Nagy L.G."/>
            <person name="Grigoriev I.V."/>
        </authorList>
    </citation>
    <scope>NUCLEOTIDE SEQUENCE</scope>
    <source>
        <strain evidence="5">HWK02</strain>
    </source>
</reference>
<evidence type="ECO:0000256" key="2">
    <source>
        <dbReference type="ARBA" id="ARBA00023242"/>
    </source>
</evidence>
<feature type="compositionally biased region" description="Low complexity" evidence="3">
    <location>
        <begin position="781"/>
        <end position="795"/>
    </location>
</feature>
<organism evidence="5 6">
    <name type="scientific">Armillaria luteobubalina</name>
    <dbReference type="NCBI Taxonomy" id="153913"/>
    <lineage>
        <taxon>Eukaryota</taxon>
        <taxon>Fungi</taxon>
        <taxon>Dikarya</taxon>
        <taxon>Basidiomycota</taxon>
        <taxon>Agaricomycotina</taxon>
        <taxon>Agaricomycetes</taxon>
        <taxon>Agaricomycetidae</taxon>
        <taxon>Agaricales</taxon>
        <taxon>Marasmiineae</taxon>
        <taxon>Physalacriaceae</taxon>
        <taxon>Armillaria</taxon>
    </lineage>
</organism>
<feature type="compositionally biased region" description="Basic and acidic residues" evidence="3">
    <location>
        <begin position="653"/>
        <end position="678"/>
    </location>
</feature>
<dbReference type="InterPro" id="IPR001138">
    <property type="entry name" value="Zn2Cys6_DnaBD"/>
</dbReference>
<dbReference type="Proteomes" id="UP001175228">
    <property type="component" value="Unassembled WGS sequence"/>
</dbReference>
<protein>
    <submittedName>
        <fullName evidence="5">Fungal-specific transcription factor domain-containing protein</fullName>
    </submittedName>
</protein>
<dbReference type="PROSITE" id="PS00463">
    <property type="entry name" value="ZN2_CY6_FUNGAL_1"/>
    <property type="match status" value="1"/>
</dbReference>
<dbReference type="Pfam" id="PF04082">
    <property type="entry name" value="Fungal_trans"/>
    <property type="match status" value="1"/>
</dbReference>
<dbReference type="SUPFAM" id="SSF57701">
    <property type="entry name" value="Zn2/Cys6 DNA-binding domain"/>
    <property type="match status" value="1"/>
</dbReference>
<dbReference type="CDD" id="cd00067">
    <property type="entry name" value="GAL4"/>
    <property type="match status" value="1"/>
</dbReference>
<dbReference type="GO" id="GO:0008270">
    <property type="term" value="F:zinc ion binding"/>
    <property type="evidence" value="ECO:0007669"/>
    <property type="project" value="InterPro"/>
</dbReference>
<dbReference type="GO" id="GO:0006351">
    <property type="term" value="P:DNA-templated transcription"/>
    <property type="evidence" value="ECO:0007669"/>
    <property type="project" value="InterPro"/>
</dbReference>
<comment type="caution">
    <text evidence="5">The sequence shown here is derived from an EMBL/GenBank/DDBJ whole genome shotgun (WGS) entry which is preliminary data.</text>
</comment>
<feature type="region of interest" description="Disordered" evidence="3">
    <location>
        <begin position="728"/>
        <end position="795"/>
    </location>
</feature>
<accession>A0AA39Q7Z0</accession>
<dbReference type="PANTHER" id="PTHR46910">
    <property type="entry name" value="TRANSCRIPTION FACTOR PDR1"/>
    <property type="match status" value="1"/>
</dbReference>
<evidence type="ECO:0000259" key="4">
    <source>
        <dbReference type="PROSITE" id="PS50048"/>
    </source>
</evidence>
<dbReference type="SMART" id="SM00906">
    <property type="entry name" value="Fungal_trans"/>
    <property type="match status" value="1"/>
</dbReference>
<proteinExistence type="predicted"/>
<gene>
    <name evidence="5" type="ORF">EDD18DRAFT_183894</name>
</gene>
<keyword evidence="6" id="KW-1185">Reference proteome</keyword>
<dbReference type="SMART" id="SM00066">
    <property type="entry name" value="GAL4"/>
    <property type="match status" value="1"/>
</dbReference>
<evidence type="ECO:0000313" key="6">
    <source>
        <dbReference type="Proteomes" id="UP001175228"/>
    </source>
</evidence>
<evidence type="ECO:0000313" key="5">
    <source>
        <dbReference type="EMBL" id="KAK0497016.1"/>
    </source>
</evidence>
<dbReference type="InterPro" id="IPR007219">
    <property type="entry name" value="XnlR_reg_dom"/>
</dbReference>
<feature type="domain" description="Zn(2)-C6 fungal-type" evidence="4">
    <location>
        <begin position="44"/>
        <end position="77"/>
    </location>
</feature>
<keyword evidence="1" id="KW-0479">Metal-binding</keyword>
<dbReference type="GO" id="GO:0003677">
    <property type="term" value="F:DNA binding"/>
    <property type="evidence" value="ECO:0007669"/>
    <property type="project" value="InterPro"/>
</dbReference>
<sequence length="842" mass="95033">MAMRRREHFRVILIITYGLSAPGRSVLRKKNPLYCTQKRRVLRACDLCRRKKTRCDRTRLPGNQCSSCAANNLVCTYVDATSPVPSQRYVQRLETKMNEMENVLRKMLPPGADLAEELEKEATSPPASDTGGLIQSLIRDVTNDKGRSVSEDDYDDALESNLLNFTNGRFFGNSSHAKLTQTALDLKNGHPTYLCDVPSRRPEFWDPLILHTAPSRFPQVRVNVEYNFPDNDLLWSLIDLYFTESNIFLPVLHRQSLERSVAGSTHLSDPFFATVLLAVCAIASRYSTDPRVLIDNEPSSGGWKWMQQILVDRRANTFSSPPLLYDCQTTCLVAVFMLGCSVPQTAWTLAGIGLRVAQEAGAHRKRAHGGPNNAEAELWRRVFWCLLFIDRNTSSALGRPCAINDEEIDTDLPADCDDEYWDHADPEQTFNQPEGKPSLISYFNCHMRLTRLLMVCLRTLYCMSKPKAIFGLVEKNWEEQIVVELDSALNAWIDALPDHLQWDPNRVNIVHFKQSAALLGAYHNLRILIHRPFITALRHLSKWPFPSLSICTNAARSCSHVVDIQHQRGGKFPFSGHLVFNAAIVLLFNIWGERQSSLSTDLTNEMEDVYRCMRILRNFESRWRFAGALWDILHQLTAGDPPHPLSSKPVLRNKRERDSDFPFDPNERGRSDTQKDPHAPGNLYGRSSDSPTSEPMDIRASAPYIHPSSSQWNTTAVSLSTSDPQAQWAQSTSVSSQWPISQAHPLPMNGNELGRANFDGQADPSDYIDEQDSRTYGYDEPSSSSLPTEDSSNPSCTPYYCHDGCPRIIRSPPVVYSGSNNGTAQVEDRMRAIWDGVPRTLE</sequence>
<dbReference type="InterPro" id="IPR036864">
    <property type="entry name" value="Zn2-C6_fun-type_DNA-bd_sf"/>
</dbReference>
<dbReference type="Pfam" id="PF00172">
    <property type="entry name" value="Zn_clus"/>
    <property type="match status" value="1"/>
</dbReference>
<dbReference type="EMBL" id="JAUEPU010000014">
    <property type="protein sequence ID" value="KAK0497016.1"/>
    <property type="molecule type" value="Genomic_DNA"/>
</dbReference>
<name>A0AA39Q7Z0_9AGAR</name>
<dbReference type="CDD" id="cd12148">
    <property type="entry name" value="fungal_TF_MHR"/>
    <property type="match status" value="1"/>
</dbReference>
<dbReference type="PANTHER" id="PTHR46910:SF38">
    <property type="entry name" value="ZN(2)-C6 FUNGAL-TYPE DOMAIN-CONTAINING PROTEIN"/>
    <property type="match status" value="1"/>
</dbReference>
<dbReference type="PROSITE" id="PS50048">
    <property type="entry name" value="ZN2_CY6_FUNGAL_2"/>
    <property type="match status" value="1"/>
</dbReference>